<evidence type="ECO:0000313" key="4">
    <source>
        <dbReference type="Proteomes" id="UP000284763"/>
    </source>
</evidence>
<reference evidence="3 4" key="1">
    <citation type="submission" date="2018-08" db="EMBL/GenBank/DDBJ databases">
        <title>The metabolism and importance of syntrophic acetate oxidation coupled to methane or sulfide production in haloalkaline environments.</title>
        <authorList>
            <person name="Timmers P.H.A."/>
            <person name="Vavourakis C.D."/>
            <person name="Sorokin D.Y."/>
            <person name="Sinninghe Damste J.S."/>
            <person name="Muyzer G."/>
            <person name="Stams A.J.M."/>
            <person name="Plugge C.M."/>
        </authorList>
    </citation>
    <scope>NUCLEOTIDE SEQUENCE [LARGE SCALE GENOMIC DNA]</scope>
    <source>
        <strain evidence="3">MSAO_Arc3</strain>
    </source>
</reference>
<dbReference type="PANTHER" id="PTHR12526">
    <property type="entry name" value="GLYCOSYLTRANSFERASE"/>
    <property type="match status" value="1"/>
</dbReference>
<dbReference type="GO" id="GO:0016757">
    <property type="term" value="F:glycosyltransferase activity"/>
    <property type="evidence" value="ECO:0007669"/>
    <property type="project" value="InterPro"/>
</dbReference>
<dbReference type="Proteomes" id="UP000284763">
    <property type="component" value="Unassembled WGS sequence"/>
</dbReference>
<dbReference type="InterPro" id="IPR001296">
    <property type="entry name" value="Glyco_trans_1"/>
</dbReference>
<dbReference type="AlphaFoldDB" id="A0A424YY61"/>
<feature type="domain" description="Glycosyltransferase subfamily 4-like N-terminal" evidence="2">
    <location>
        <begin position="16"/>
        <end position="187"/>
    </location>
</feature>
<keyword evidence="3" id="KW-0808">Transferase</keyword>
<dbReference type="Pfam" id="PF00534">
    <property type="entry name" value="Glycos_transf_1"/>
    <property type="match status" value="1"/>
</dbReference>
<feature type="domain" description="Glycosyl transferase family 1" evidence="1">
    <location>
        <begin position="200"/>
        <end position="350"/>
    </location>
</feature>
<dbReference type="CDD" id="cd03801">
    <property type="entry name" value="GT4_PimA-like"/>
    <property type="match status" value="1"/>
</dbReference>
<evidence type="ECO:0000313" key="3">
    <source>
        <dbReference type="EMBL" id="RQD85455.1"/>
    </source>
</evidence>
<dbReference type="SUPFAM" id="SSF53756">
    <property type="entry name" value="UDP-Glycosyltransferase/glycogen phosphorylase"/>
    <property type="match status" value="1"/>
</dbReference>
<dbReference type="Pfam" id="PF13439">
    <property type="entry name" value="Glyco_transf_4"/>
    <property type="match status" value="1"/>
</dbReference>
<dbReference type="InterPro" id="IPR028098">
    <property type="entry name" value="Glyco_trans_4-like_N"/>
</dbReference>
<dbReference type="Gene3D" id="3.40.50.2000">
    <property type="entry name" value="Glycogen Phosphorylase B"/>
    <property type="match status" value="2"/>
</dbReference>
<evidence type="ECO:0000259" key="1">
    <source>
        <dbReference type="Pfam" id="PF00534"/>
    </source>
</evidence>
<gene>
    <name evidence="3" type="ORF">D5R95_04655</name>
</gene>
<evidence type="ECO:0000259" key="2">
    <source>
        <dbReference type="Pfam" id="PF13439"/>
    </source>
</evidence>
<organism evidence="3 4">
    <name type="scientific">Methanosalsum natronophilum</name>
    <dbReference type="NCBI Taxonomy" id="768733"/>
    <lineage>
        <taxon>Archaea</taxon>
        <taxon>Methanobacteriati</taxon>
        <taxon>Methanobacteriota</taxon>
        <taxon>Stenosarchaea group</taxon>
        <taxon>Methanomicrobia</taxon>
        <taxon>Methanosarcinales</taxon>
        <taxon>Methanosarcinaceae</taxon>
        <taxon>Methanosalsum</taxon>
    </lineage>
</organism>
<accession>A0A424YY61</accession>
<protein>
    <submittedName>
        <fullName evidence="3">Glycosyltransferase family 1 protein</fullName>
    </submittedName>
</protein>
<proteinExistence type="predicted"/>
<dbReference type="EMBL" id="QZAB01000299">
    <property type="protein sequence ID" value="RQD85455.1"/>
    <property type="molecule type" value="Genomic_DNA"/>
</dbReference>
<name>A0A424YY61_9EURY</name>
<comment type="caution">
    <text evidence="3">The sequence shown here is derived from an EMBL/GenBank/DDBJ whole genome shotgun (WGS) entry which is preliminary data.</text>
</comment>
<sequence>MKIGVFTWESLYSVKVGGIAPHVTELSESIAKKGIQVHIFTRSGGETNDHDIINGVHYHRVSFDQSGSIRHQMDKMCDAMYHMYLQVVHEFGQFDILHGHDWHPVNVLCQIKAEFKVPFILTYHSTEWGRNGNKHASWWEATEISHREWLGGYEASEVIITSNILRDEVQYLYQIPDYKISIVPNGIYKGKIKRDIDPGKIKQKYGIHPFTPVILFIGRMSYQKGPDLMVQSIPHILSHRGDSEFVFIGEGEMRMPCQKLANELGIGHKCHFLGYAPDETAIEWNNACDIVCVPSRNEPFGIVVLEAWDAAKTVVATDAVKIIKGFKNGISVYKDPYSIAWGINYVLDGNGSNKLGLEGKRLVETIYNWDTISSSTIDIYQKCVK</sequence>
<dbReference type="PANTHER" id="PTHR12526:SF625">
    <property type="entry name" value="PHOSPHATIDYLINOSITOL GLYCAN-CLASS A"/>
    <property type="match status" value="1"/>
</dbReference>